<dbReference type="AlphaFoldDB" id="A0A3P7NP73"/>
<organism evidence="2 3">
    <name type="scientific">Dibothriocephalus latus</name>
    <name type="common">Fish tapeworm</name>
    <name type="synonym">Diphyllobothrium latum</name>
    <dbReference type="NCBI Taxonomy" id="60516"/>
    <lineage>
        <taxon>Eukaryota</taxon>
        <taxon>Metazoa</taxon>
        <taxon>Spiralia</taxon>
        <taxon>Lophotrochozoa</taxon>
        <taxon>Platyhelminthes</taxon>
        <taxon>Cestoda</taxon>
        <taxon>Eucestoda</taxon>
        <taxon>Diphyllobothriidea</taxon>
        <taxon>Diphyllobothriidae</taxon>
        <taxon>Dibothriocephalus</taxon>
    </lineage>
</organism>
<dbReference type="GO" id="GO:0061157">
    <property type="term" value="P:mRNA destabilization"/>
    <property type="evidence" value="ECO:0007669"/>
    <property type="project" value="TreeGrafter"/>
</dbReference>
<sequence length="121" mass="13525">NAGSAAANIPAPASGRVILFFSVNSSGCFCGVAEMTSPVNKLKHLNIWQDSRWRGAFDVRWIYAKNVPNRLLRHIQVESPENRAVTHLRDSNEILPASKAEEMLQIIHKYSPPRLFHHGAP</sequence>
<dbReference type="OrthoDB" id="306690at2759"/>
<feature type="non-terminal residue" evidence="2">
    <location>
        <position position="1"/>
    </location>
</feature>
<reference evidence="2 3" key="1">
    <citation type="submission" date="2018-11" db="EMBL/GenBank/DDBJ databases">
        <authorList>
            <consortium name="Pathogen Informatics"/>
        </authorList>
    </citation>
    <scope>NUCLEOTIDE SEQUENCE [LARGE SCALE GENOMIC DNA]</scope>
</reference>
<dbReference type="Proteomes" id="UP000281553">
    <property type="component" value="Unassembled WGS sequence"/>
</dbReference>
<evidence type="ECO:0000313" key="2">
    <source>
        <dbReference type="EMBL" id="VDN11039.1"/>
    </source>
</evidence>
<dbReference type="EMBL" id="UYRU01050537">
    <property type="protein sequence ID" value="VDN11039.1"/>
    <property type="molecule type" value="Genomic_DNA"/>
</dbReference>
<dbReference type="PANTHER" id="PTHR12357:SF89">
    <property type="entry name" value="YTH DOMAIN-CONTAINING FAMILY PROTEIN"/>
    <property type="match status" value="1"/>
</dbReference>
<protein>
    <recommendedName>
        <fullName evidence="1">YTH domain-containing protein</fullName>
    </recommendedName>
</protein>
<dbReference type="Gene3D" id="3.10.590.10">
    <property type="entry name" value="ph1033 like domains"/>
    <property type="match status" value="1"/>
</dbReference>
<dbReference type="PROSITE" id="PS50882">
    <property type="entry name" value="YTH"/>
    <property type="match status" value="1"/>
</dbReference>
<dbReference type="PANTHER" id="PTHR12357">
    <property type="entry name" value="YTH YT521-B HOMOLOGY DOMAIN-CONTAINING"/>
    <property type="match status" value="1"/>
</dbReference>
<keyword evidence="3" id="KW-1185">Reference proteome</keyword>
<accession>A0A3P7NP73</accession>
<proteinExistence type="predicted"/>
<dbReference type="Pfam" id="PF04146">
    <property type="entry name" value="YTH"/>
    <property type="match status" value="1"/>
</dbReference>
<evidence type="ECO:0000259" key="1">
    <source>
        <dbReference type="PROSITE" id="PS50882"/>
    </source>
</evidence>
<gene>
    <name evidence="2" type="ORF">DILT_LOCUS6870</name>
</gene>
<dbReference type="InterPro" id="IPR007275">
    <property type="entry name" value="YTH_domain"/>
</dbReference>
<feature type="domain" description="YTH" evidence="1">
    <location>
        <begin position="1"/>
        <end position="106"/>
    </location>
</feature>
<dbReference type="GO" id="GO:0003729">
    <property type="term" value="F:mRNA binding"/>
    <property type="evidence" value="ECO:0007669"/>
    <property type="project" value="TreeGrafter"/>
</dbReference>
<dbReference type="CDD" id="cd21134">
    <property type="entry name" value="YTH"/>
    <property type="match status" value="1"/>
</dbReference>
<dbReference type="InterPro" id="IPR045168">
    <property type="entry name" value="YTH_prot"/>
</dbReference>
<dbReference type="GO" id="GO:0005737">
    <property type="term" value="C:cytoplasm"/>
    <property type="evidence" value="ECO:0007669"/>
    <property type="project" value="TreeGrafter"/>
</dbReference>
<evidence type="ECO:0000313" key="3">
    <source>
        <dbReference type="Proteomes" id="UP000281553"/>
    </source>
</evidence>
<name>A0A3P7NP73_DIBLA</name>